<dbReference type="InterPro" id="IPR043128">
    <property type="entry name" value="Rev_trsase/Diguanyl_cyclase"/>
</dbReference>
<proteinExistence type="predicted"/>
<dbReference type="PROSITE" id="PS50887">
    <property type="entry name" value="GGDEF"/>
    <property type="match status" value="1"/>
</dbReference>
<dbReference type="EC" id="2.7.7.65" evidence="1"/>
<keyword evidence="2" id="KW-1133">Transmembrane helix</keyword>
<dbReference type="GO" id="GO:0005886">
    <property type="term" value="C:plasma membrane"/>
    <property type="evidence" value="ECO:0007669"/>
    <property type="project" value="TreeGrafter"/>
</dbReference>
<reference evidence="4 5" key="1">
    <citation type="submission" date="2018-02" db="EMBL/GenBank/DDBJ databases">
        <title>novel marine gammaproteobacteria from coastal saline agro ecosystem.</title>
        <authorList>
            <person name="Krishnan R."/>
            <person name="Ramesh Kumar N."/>
        </authorList>
    </citation>
    <scope>NUCLEOTIDE SEQUENCE [LARGE SCALE GENOMIC DNA]</scope>
    <source>
        <strain evidence="4 5">228</strain>
    </source>
</reference>
<keyword evidence="2" id="KW-0472">Membrane</keyword>
<dbReference type="InterPro" id="IPR050469">
    <property type="entry name" value="Diguanylate_Cyclase"/>
</dbReference>
<protein>
    <recommendedName>
        <fullName evidence="1">diguanylate cyclase</fullName>
        <ecNumber evidence="1">2.7.7.65</ecNumber>
    </recommendedName>
</protein>
<name>A0A2S5KUS5_9PROT</name>
<evidence type="ECO:0000256" key="1">
    <source>
        <dbReference type="ARBA" id="ARBA00012528"/>
    </source>
</evidence>
<evidence type="ECO:0000313" key="5">
    <source>
        <dbReference type="Proteomes" id="UP000238196"/>
    </source>
</evidence>
<dbReference type="Proteomes" id="UP000238196">
    <property type="component" value="Unassembled WGS sequence"/>
</dbReference>
<dbReference type="Pfam" id="PF00990">
    <property type="entry name" value="GGDEF"/>
    <property type="match status" value="1"/>
</dbReference>
<feature type="transmembrane region" description="Helical" evidence="2">
    <location>
        <begin position="31"/>
        <end position="54"/>
    </location>
</feature>
<dbReference type="SUPFAM" id="SSF55073">
    <property type="entry name" value="Nucleotide cyclase"/>
    <property type="match status" value="1"/>
</dbReference>
<dbReference type="AlphaFoldDB" id="A0A2S5KUS5"/>
<dbReference type="PANTHER" id="PTHR45138">
    <property type="entry name" value="REGULATORY COMPONENTS OF SENSORY TRANSDUCTION SYSTEM"/>
    <property type="match status" value="1"/>
</dbReference>
<dbReference type="PANTHER" id="PTHR45138:SF24">
    <property type="entry name" value="DIGUANYLATE CYCLASE DGCC-RELATED"/>
    <property type="match status" value="1"/>
</dbReference>
<keyword evidence="2" id="KW-0812">Transmembrane</keyword>
<evidence type="ECO:0000259" key="3">
    <source>
        <dbReference type="PROSITE" id="PS50887"/>
    </source>
</evidence>
<dbReference type="EMBL" id="PRLP01000017">
    <property type="protein sequence ID" value="PPC78269.1"/>
    <property type="molecule type" value="Genomic_DNA"/>
</dbReference>
<gene>
    <name evidence="4" type="ORF">C4K68_06445</name>
</gene>
<dbReference type="FunFam" id="3.30.70.270:FF:000001">
    <property type="entry name" value="Diguanylate cyclase domain protein"/>
    <property type="match status" value="1"/>
</dbReference>
<dbReference type="CDD" id="cd01949">
    <property type="entry name" value="GGDEF"/>
    <property type="match status" value="1"/>
</dbReference>
<accession>A0A2S5KUS5</accession>
<dbReference type="GO" id="GO:0052621">
    <property type="term" value="F:diguanylate cyclase activity"/>
    <property type="evidence" value="ECO:0007669"/>
    <property type="project" value="UniProtKB-EC"/>
</dbReference>
<organism evidence="4 5">
    <name type="scientific">Proteobacteria bacterium 228</name>
    <dbReference type="NCBI Taxonomy" id="2083153"/>
    <lineage>
        <taxon>Bacteria</taxon>
        <taxon>Pseudomonadati</taxon>
        <taxon>Pseudomonadota</taxon>
    </lineage>
</organism>
<dbReference type="SMART" id="SM00267">
    <property type="entry name" value="GGDEF"/>
    <property type="match status" value="1"/>
</dbReference>
<dbReference type="GO" id="GO:1902201">
    <property type="term" value="P:negative regulation of bacterial-type flagellum-dependent cell motility"/>
    <property type="evidence" value="ECO:0007669"/>
    <property type="project" value="TreeGrafter"/>
</dbReference>
<dbReference type="GO" id="GO:0043709">
    <property type="term" value="P:cell adhesion involved in single-species biofilm formation"/>
    <property type="evidence" value="ECO:0007669"/>
    <property type="project" value="TreeGrafter"/>
</dbReference>
<dbReference type="InterPro" id="IPR029787">
    <property type="entry name" value="Nucleotide_cyclase"/>
</dbReference>
<feature type="transmembrane region" description="Helical" evidence="2">
    <location>
        <begin position="291"/>
        <end position="310"/>
    </location>
</feature>
<sequence length="553" mass="62272">MPNTREQAAAPPHPQPPLSTLARLRHWRPRLMAVSLWLMALVTLCLGATAWIAIPLLGDIAHKSVQTRDVHIPTIVETQRNAIKLEDLGRYVSNVFWSRDARTERDNRLEAQVLVQGIQLDQDEELSRGTATILDGIQQLIRIRTEQRGLEDSIRSHAESLHDYWLQVSRELTAPLPELDKVLQQLPLQAIHLTALDPHIEDLLKEVHQTEITLASQNLDEVSRSALQRQLQALDTLLSREMLLDSHARDVFAEVLDTQRRLSNHLTTDAAFKAKQVAEDVRADAQLLQRYSLLLFAVLLVGTVIAFFTLHRLVLRPIQMALGGLRSVQHHHAAIRLPRVRFHELDTICRAVEEYGDLTNRLRTANTELRTLSQSDGLTGLANRRSFDAQLKAEFNRAHRHGHGLALVMIDVDHFKQLNDQQGHLTGDDCLRALAEVLLHYTQRTGELAARYGGEEFALILPQLTHQEVIALAEDIRGEIEQLASVRNEQGLTVHFTVSAGIVHSPRGRDIASVEQLISRADKALYQAKRNGRNRVEIYSIGMGSDSQTLGQV</sequence>
<feature type="domain" description="GGDEF" evidence="3">
    <location>
        <begin position="403"/>
        <end position="541"/>
    </location>
</feature>
<comment type="caution">
    <text evidence="4">The sequence shown here is derived from an EMBL/GenBank/DDBJ whole genome shotgun (WGS) entry which is preliminary data.</text>
</comment>
<dbReference type="Gene3D" id="3.30.70.270">
    <property type="match status" value="1"/>
</dbReference>
<evidence type="ECO:0000313" key="4">
    <source>
        <dbReference type="EMBL" id="PPC78269.1"/>
    </source>
</evidence>
<dbReference type="NCBIfam" id="TIGR00254">
    <property type="entry name" value="GGDEF"/>
    <property type="match status" value="1"/>
</dbReference>
<dbReference type="InterPro" id="IPR000160">
    <property type="entry name" value="GGDEF_dom"/>
</dbReference>
<evidence type="ECO:0000256" key="2">
    <source>
        <dbReference type="SAM" id="Phobius"/>
    </source>
</evidence>
<dbReference type="OrthoDB" id="73375at2"/>